<proteinExistence type="predicted"/>
<name>A0A368JZ45_9HYPH</name>
<sequence length="234" mass="25688">MARVDGLPQYVPSLIISGYTPDFNVALTYSVAPSGVTFYNEGQANLIVRYIVFGVDFRAPTTGGVLVERRDNDGAQDFIQIKKPGTSDTAPLPNDILLDTRFPTLQIVAEGFIPLSSFTETLSGDELKLGNKAATINFTNSGFRPYLKYAVNFPGCILPPMFAQIYHYPDNSGSYNHRPTNQSCIAQVTDTSVKFYIAPGNPSTMVNTGSGTWDWGVQYPDIAGIRYYIFAIPK</sequence>
<protein>
    <submittedName>
        <fullName evidence="1">Uncharacterized protein</fullName>
    </submittedName>
</protein>
<comment type="caution">
    <text evidence="1">The sequence shown here is derived from an EMBL/GenBank/DDBJ whole genome shotgun (WGS) entry which is preliminary data.</text>
</comment>
<dbReference type="AlphaFoldDB" id="A0A368JZ45"/>
<evidence type="ECO:0000313" key="1">
    <source>
        <dbReference type="EMBL" id="RCS21463.1"/>
    </source>
</evidence>
<dbReference type="Proteomes" id="UP000253420">
    <property type="component" value="Unassembled WGS sequence"/>
</dbReference>
<organism evidence="1 2">
    <name type="scientific">Phyllobacterium salinisoli</name>
    <dbReference type="NCBI Taxonomy" id="1899321"/>
    <lineage>
        <taxon>Bacteria</taxon>
        <taxon>Pseudomonadati</taxon>
        <taxon>Pseudomonadota</taxon>
        <taxon>Alphaproteobacteria</taxon>
        <taxon>Hyphomicrobiales</taxon>
        <taxon>Phyllobacteriaceae</taxon>
        <taxon>Phyllobacterium</taxon>
    </lineage>
</organism>
<gene>
    <name evidence="1" type="ORF">DUT91_23890</name>
</gene>
<evidence type="ECO:0000313" key="2">
    <source>
        <dbReference type="Proteomes" id="UP000253420"/>
    </source>
</evidence>
<keyword evidence="2" id="KW-1185">Reference proteome</keyword>
<accession>A0A368JZ45</accession>
<reference evidence="1 2" key="1">
    <citation type="submission" date="2018-07" db="EMBL/GenBank/DDBJ databases">
        <title>The draft genome of Phyllobacterium salinisoli.</title>
        <authorList>
            <person name="Liu L."/>
            <person name="Li L."/>
            <person name="Zhang X."/>
            <person name="Liang L."/>
        </authorList>
    </citation>
    <scope>NUCLEOTIDE SEQUENCE [LARGE SCALE GENOMIC DNA]</scope>
    <source>
        <strain evidence="1 2">LLAN61</strain>
    </source>
</reference>
<dbReference type="EMBL" id="QOZG01000034">
    <property type="protein sequence ID" value="RCS21463.1"/>
    <property type="molecule type" value="Genomic_DNA"/>
</dbReference>